<dbReference type="Gene3D" id="3.40.1090.10">
    <property type="entry name" value="Cytosolic phospholipase A2 catalytic domain"/>
    <property type="match status" value="1"/>
</dbReference>
<organism evidence="5 6">
    <name type="scientific">Candidatus Neomicrothrix subdominans</name>
    <dbReference type="NCBI Taxonomy" id="2954438"/>
    <lineage>
        <taxon>Bacteria</taxon>
        <taxon>Bacillati</taxon>
        <taxon>Actinomycetota</taxon>
        <taxon>Acidimicrobiia</taxon>
        <taxon>Acidimicrobiales</taxon>
        <taxon>Microthrixaceae</taxon>
        <taxon>Candidatus Neomicrothrix</taxon>
    </lineage>
</organism>
<proteinExistence type="predicted"/>
<dbReference type="EMBL" id="JADJZA010000006">
    <property type="protein sequence ID" value="MBK9297057.1"/>
    <property type="molecule type" value="Genomic_DNA"/>
</dbReference>
<dbReference type="InterPro" id="IPR019894">
    <property type="entry name" value="Patatin-related_protein"/>
</dbReference>
<evidence type="ECO:0000256" key="1">
    <source>
        <dbReference type="ARBA" id="ARBA00023098"/>
    </source>
</evidence>
<dbReference type="SUPFAM" id="SSF52151">
    <property type="entry name" value="FabD/lysophospholipase-like"/>
    <property type="match status" value="1"/>
</dbReference>
<feature type="region of interest" description="Disordered" evidence="2">
    <location>
        <begin position="309"/>
        <end position="349"/>
    </location>
</feature>
<evidence type="ECO:0000259" key="3">
    <source>
        <dbReference type="Pfam" id="PF01734"/>
    </source>
</evidence>
<feature type="domain" description="DUF3376" evidence="4">
    <location>
        <begin position="755"/>
        <end position="803"/>
    </location>
</feature>
<dbReference type="InterPro" id="IPR016035">
    <property type="entry name" value="Acyl_Trfase/lysoPLipase"/>
</dbReference>
<gene>
    <name evidence="5" type="ORF">IPN02_09520</name>
</gene>
<dbReference type="InterPro" id="IPR002641">
    <property type="entry name" value="PNPLA_dom"/>
</dbReference>
<accession>A0A936TEG8</accession>
<dbReference type="PROSITE" id="PS51257">
    <property type="entry name" value="PROKAR_LIPOPROTEIN"/>
    <property type="match status" value="1"/>
</dbReference>
<dbReference type="Pfam" id="PF11856">
    <property type="entry name" value="DUF3376"/>
    <property type="match status" value="1"/>
</dbReference>
<dbReference type="AlphaFoldDB" id="A0A936TEG8"/>
<dbReference type="Proteomes" id="UP000727993">
    <property type="component" value="Unassembled WGS sequence"/>
</dbReference>
<dbReference type="GO" id="GO:0006629">
    <property type="term" value="P:lipid metabolic process"/>
    <property type="evidence" value="ECO:0007669"/>
    <property type="project" value="UniProtKB-KW"/>
</dbReference>
<protein>
    <submittedName>
        <fullName evidence="5">Patatin-like protein</fullName>
    </submittedName>
</protein>
<comment type="caution">
    <text evidence="5">The sequence shown here is derived from an EMBL/GenBank/DDBJ whole genome shotgun (WGS) entry which is preliminary data.</text>
</comment>
<evidence type="ECO:0000313" key="6">
    <source>
        <dbReference type="Proteomes" id="UP000727993"/>
    </source>
</evidence>
<dbReference type="NCBIfam" id="TIGR03607">
    <property type="entry name" value="patatin-like protein"/>
    <property type="match status" value="1"/>
</dbReference>
<evidence type="ECO:0000256" key="2">
    <source>
        <dbReference type="SAM" id="MobiDB-lite"/>
    </source>
</evidence>
<name>A0A936TEG8_9ACTN</name>
<keyword evidence="1" id="KW-0443">Lipid metabolism</keyword>
<dbReference type="Pfam" id="PF01734">
    <property type="entry name" value="Patatin"/>
    <property type="match status" value="1"/>
</dbReference>
<dbReference type="InterPro" id="IPR024282">
    <property type="entry name" value="DUF3376"/>
</dbReference>
<feature type="domain" description="PNPLA" evidence="3">
    <location>
        <begin position="13"/>
        <end position="286"/>
    </location>
</feature>
<reference evidence="5 6" key="1">
    <citation type="submission" date="2020-10" db="EMBL/GenBank/DDBJ databases">
        <title>Connecting structure to function with the recovery of over 1000 high-quality activated sludge metagenome-assembled genomes encoding full-length rRNA genes using long-read sequencing.</title>
        <authorList>
            <person name="Singleton C.M."/>
            <person name="Petriglieri F."/>
            <person name="Kristensen J.M."/>
            <person name="Kirkegaard R.H."/>
            <person name="Michaelsen T.Y."/>
            <person name="Andersen M.H."/>
            <person name="Karst S.M."/>
            <person name="Dueholm M.S."/>
            <person name="Nielsen P.H."/>
            <person name="Albertsen M."/>
        </authorList>
    </citation>
    <scope>NUCLEOTIDE SEQUENCE [LARGE SCALE GENOMIC DNA]</scope>
    <source>
        <strain evidence="5">Lyne_18-Q3-R50-59_MAXAC.006</strain>
    </source>
</reference>
<sequence length="945" mass="102659">MNVQRELRLALGMRGGVSLAVWSGGACAEIDELRRSTPPDGDPFWSGLVEACGYSNVVVDVLAGTSAGGLNGVLFAGAIRHGYPMRELLPTWSQVASINEIRRCEPPWSSLFDGDGKFLDELYKRLRELILVDTPSEPRPFVDLQLTATMVEPLQIPSHHLSDEQIKRSRSSALFHFRCSPNDVNGRDDLVGPEAVARLALAGRATSSFPVAFEAAVVRSTRPCKFGEPVTPDAERWTRDDHRRVDCRGVFGDSRGEPIGARAPQRDDDFVVTDGGIVDNIPLGRALDAIVAAAADGPTRRVLVYLHPTGPPPPAGPAGPCPDGGQPTEVVAGDGGKAAQTPDTPDAAQQKRRQVKAVAKGALTAKFQHESIDGDLEQLDRHNRSIRMAQLLRAATLARFKRHQAETGATTFQLDASRWEDYAMQRATADAVRLRRLLDQPVIALGEDPFPVVDDESSWRAPLGDWIDSDLNNLDCVLSAAFQQQVGGGPDVPQQVGKVPENHVDALFGAGIAVLRRTLALTLEWTRAVESSAEDAEAIDAIGDAKLEMYRLKDVVSLLERTRRIGWVTLARRRGYVPAGSMDGWCTESLATLDGLLCVSGEVSNTLLDENDSGPYLAGTYAVLQALVDSDGGADPGEGGTGLRELILERIVKQVDEVRKISTGKLPDGHPAELLDLVIRGPETTKHALADLEILCMPEYLSGRPGGTEIEFRRLSAAAITPLAGEFELLKTKSDKIGEEKPDGWTGCPNFLRPQVKLAGNELGNFSAFLDQRWRENDWMWGRLDSASTGIQILLDDLTPDQETAVRDYLAELRAANKEVEVQGGQDPSAESENDVRNALIAIRQNQIIAETLPAVDKRTWRVGLDTLNDPGSSEIQATAGQLVTVAANVLRSEFPGPMRWVAGPAAWIGKVAARWFTRPKKAASTDTASHGMLGWLKARFRRVK</sequence>
<feature type="compositionally biased region" description="Pro residues" evidence="2">
    <location>
        <begin position="309"/>
        <end position="320"/>
    </location>
</feature>
<evidence type="ECO:0000259" key="4">
    <source>
        <dbReference type="Pfam" id="PF11856"/>
    </source>
</evidence>
<evidence type="ECO:0000313" key="5">
    <source>
        <dbReference type="EMBL" id="MBK9297057.1"/>
    </source>
</evidence>